<dbReference type="GeneID" id="36493087"/>
<evidence type="ECO:0000256" key="1">
    <source>
        <dbReference type="SAM" id="Phobius"/>
    </source>
</evidence>
<keyword evidence="1" id="KW-1133">Transmembrane helix</keyword>
<keyword evidence="1" id="KW-0472">Membrane</keyword>
<dbReference type="RefSeq" id="YP_009476670.1">
    <property type="nucleotide sequence ID" value="NC_037452.1"/>
</dbReference>
<reference evidence="2" key="1">
    <citation type="journal article" date="2018" name="BMC Genomics">
        <title>Comparative mitochondrial genomics of cryptophyte algae: gene shuffling and dynamic mobile genetic elements.</title>
        <authorList>
            <person name="Kim J.I."/>
            <person name="Yoon H.S."/>
            <person name="Yi G."/>
            <person name="Shin W."/>
            <person name="Archibald J.M."/>
        </authorList>
    </citation>
    <scope>NUCLEOTIDE SEQUENCE</scope>
    <source>
        <strain evidence="2">CCMP1868</strain>
    </source>
</reference>
<keyword evidence="2" id="KW-0496">Mitochondrion</keyword>
<dbReference type="EMBL" id="MG680943">
    <property type="protein sequence ID" value="AVM81163.1"/>
    <property type="molecule type" value="Genomic_DNA"/>
</dbReference>
<feature type="transmembrane region" description="Helical" evidence="1">
    <location>
        <begin position="6"/>
        <end position="26"/>
    </location>
</feature>
<gene>
    <name evidence="2" type="primary">tatA</name>
    <name evidence="2" type="ORF">StoMt_p034</name>
</gene>
<organism evidence="2">
    <name type="scientific">Storeatula sp. CCMP1868</name>
    <dbReference type="NCBI Taxonomy" id="195070"/>
    <lineage>
        <taxon>Eukaryota</taxon>
        <taxon>Cryptophyceae</taxon>
        <taxon>Pyrenomonadales</taxon>
        <taxon>Pyrenomonadaceae</taxon>
        <taxon>Storeatula</taxon>
    </lineage>
</organism>
<name>A0A2P1G8A1_9CRYP</name>
<evidence type="ECO:0000313" key="2">
    <source>
        <dbReference type="EMBL" id="AVM81163.1"/>
    </source>
</evidence>
<proteinExistence type="predicted"/>
<accession>A0A2P1G8A1</accession>
<protein>
    <submittedName>
        <fullName evidence="2">TatA</fullName>
    </submittedName>
</protein>
<dbReference type="AlphaFoldDB" id="A0A2P1G8A1"/>
<geneLocation type="mitochondrion" evidence="2"/>
<keyword evidence="1" id="KW-0812">Transmembrane</keyword>
<sequence>MNIGIGQILLTIIIVIFLFGNFSNIIKKLTEKLKVFKELLKRPMSKK</sequence>